<comment type="subcellular location">
    <subcellularLocation>
        <location evidence="1">Membrane</location>
        <topology evidence="1">Multi-pass membrane protein</topology>
    </subcellularLocation>
</comment>
<dbReference type="RefSeq" id="XP_002900254.1">
    <property type="nucleotide sequence ID" value="XM_002900208.1"/>
</dbReference>
<accession>D0NLE0</accession>
<gene>
    <name evidence="8" type="ORF">PITG_12885</name>
</gene>
<evidence type="ECO:0000256" key="6">
    <source>
        <dbReference type="SAM" id="Phobius"/>
    </source>
</evidence>
<dbReference type="EMBL" id="DS028144">
    <property type="protein sequence ID" value="EEY60458.1"/>
    <property type="molecule type" value="Genomic_DNA"/>
</dbReference>
<dbReference type="InterPro" id="IPR008253">
    <property type="entry name" value="Marvel"/>
</dbReference>
<feature type="transmembrane region" description="Helical" evidence="6">
    <location>
        <begin position="79"/>
        <end position="98"/>
    </location>
</feature>
<evidence type="ECO:0000256" key="4">
    <source>
        <dbReference type="ARBA" id="ARBA00023136"/>
    </source>
</evidence>
<evidence type="ECO:0000259" key="7">
    <source>
        <dbReference type="Pfam" id="PF01284"/>
    </source>
</evidence>
<keyword evidence="3 6" id="KW-1133">Transmembrane helix</keyword>
<dbReference type="Pfam" id="PF01284">
    <property type="entry name" value="MARVEL"/>
    <property type="match status" value="1"/>
</dbReference>
<keyword evidence="4 6" id="KW-0472">Membrane</keyword>
<dbReference type="GO" id="GO:0016020">
    <property type="term" value="C:membrane"/>
    <property type="evidence" value="ECO:0007669"/>
    <property type="project" value="UniProtKB-SubCell"/>
</dbReference>
<dbReference type="KEGG" id="pif:PITG_12885"/>
<dbReference type="Proteomes" id="UP000006643">
    <property type="component" value="Unassembled WGS sequence"/>
</dbReference>
<dbReference type="InterPro" id="IPR052649">
    <property type="entry name" value="NCE102-like"/>
</dbReference>
<evidence type="ECO:0000256" key="5">
    <source>
        <dbReference type="SAM" id="MobiDB-lite"/>
    </source>
</evidence>
<sequence length="172" mass="18674">MIDLLTPTMLARTRRTLRAAQFLCGLLGLSFVAAGGVSFHSSNFVLLINYTGVLYTLWFVMAVEILNYSTRTSTRVEQGIDGVLALTLLIGGICLAASDHISYCDHLWHCHNLKTAVAFTFLGMFAFLATLALSILAASKETPGPTEVPGQYHMEATPTDALSTSGPQFAWR</sequence>
<feature type="transmembrane region" description="Helical" evidence="6">
    <location>
        <begin position="118"/>
        <end position="138"/>
    </location>
</feature>
<feature type="domain" description="MARVEL" evidence="7">
    <location>
        <begin position="16"/>
        <end position="133"/>
    </location>
</feature>
<evidence type="ECO:0000256" key="1">
    <source>
        <dbReference type="ARBA" id="ARBA00004141"/>
    </source>
</evidence>
<proteinExistence type="predicted"/>
<feature type="transmembrane region" description="Helical" evidence="6">
    <location>
        <begin position="44"/>
        <end position="67"/>
    </location>
</feature>
<dbReference type="PANTHER" id="PTHR28165:SF1">
    <property type="entry name" value="NON-CLASSICAL EXPORT PROTEIN 2-RELATED"/>
    <property type="match status" value="1"/>
</dbReference>
<feature type="region of interest" description="Disordered" evidence="5">
    <location>
        <begin position="146"/>
        <end position="172"/>
    </location>
</feature>
<dbReference type="OrthoDB" id="91989at2759"/>
<dbReference type="VEuPathDB" id="FungiDB:PITG_12885"/>
<feature type="compositionally biased region" description="Polar residues" evidence="5">
    <location>
        <begin position="160"/>
        <end position="172"/>
    </location>
</feature>
<keyword evidence="9" id="KW-1185">Reference proteome</keyword>
<organism evidence="8 9">
    <name type="scientific">Phytophthora infestans (strain T30-4)</name>
    <name type="common">Potato late blight agent</name>
    <dbReference type="NCBI Taxonomy" id="403677"/>
    <lineage>
        <taxon>Eukaryota</taxon>
        <taxon>Sar</taxon>
        <taxon>Stramenopiles</taxon>
        <taxon>Oomycota</taxon>
        <taxon>Peronosporomycetes</taxon>
        <taxon>Peronosporales</taxon>
        <taxon>Peronosporaceae</taxon>
        <taxon>Phytophthora</taxon>
    </lineage>
</organism>
<evidence type="ECO:0000313" key="9">
    <source>
        <dbReference type="Proteomes" id="UP000006643"/>
    </source>
</evidence>
<evidence type="ECO:0000313" key="8">
    <source>
        <dbReference type="EMBL" id="EEY60458.1"/>
    </source>
</evidence>
<evidence type="ECO:0000256" key="3">
    <source>
        <dbReference type="ARBA" id="ARBA00022989"/>
    </source>
</evidence>
<name>D0NLE0_PHYIT</name>
<dbReference type="HOGENOM" id="CLU_123083_1_0_1"/>
<dbReference type="InParanoid" id="D0NLE0"/>
<dbReference type="AlphaFoldDB" id="D0NLE0"/>
<reference evidence="9" key="1">
    <citation type="journal article" date="2009" name="Nature">
        <title>Genome sequence and analysis of the Irish potato famine pathogen Phytophthora infestans.</title>
        <authorList>
            <consortium name="The Broad Institute Genome Sequencing Platform"/>
            <person name="Haas B.J."/>
            <person name="Kamoun S."/>
            <person name="Zody M.C."/>
            <person name="Jiang R.H."/>
            <person name="Handsaker R.E."/>
            <person name="Cano L.M."/>
            <person name="Grabherr M."/>
            <person name="Kodira C.D."/>
            <person name="Raffaele S."/>
            <person name="Torto-Alalibo T."/>
            <person name="Bozkurt T.O."/>
            <person name="Ah-Fong A.M."/>
            <person name="Alvarado L."/>
            <person name="Anderson V.L."/>
            <person name="Armstrong M.R."/>
            <person name="Avrova A."/>
            <person name="Baxter L."/>
            <person name="Beynon J."/>
            <person name="Boevink P.C."/>
            <person name="Bollmann S.R."/>
            <person name="Bos J.I."/>
            <person name="Bulone V."/>
            <person name="Cai G."/>
            <person name="Cakir C."/>
            <person name="Carrington J.C."/>
            <person name="Chawner M."/>
            <person name="Conti L."/>
            <person name="Costanzo S."/>
            <person name="Ewan R."/>
            <person name="Fahlgren N."/>
            <person name="Fischbach M.A."/>
            <person name="Fugelstad J."/>
            <person name="Gilroy E.M."/>
            <person name="Gnerre S."/>
            <person name="Green P.J."/>
            <person name="Grenville-Briggs L.J."/>
            <person name="Griffith J."/>
            <person name="Grunwald N.J."/>
            <person name="Horn K."/>
            <person name="Horner N.R."/>
            <person name="Hu C.H."/>
            <person name="Huitema E."/>
            <person name="Jeong D.H."/>
            <person name="Jones A.M."/>
            <person name="Jones J.D."/>
            <person name="Jones R.W."/>
            <person name="Karlsson E.K."/>
            <person name="Kunjeti S.G."/>
            <person name="Lamour K."/>
            <person name="Liu Z."/>
            <person name="Ma L."/>
            <person name="Maclean D."/>
            <person name="Chibucos M.C."/>
            <person name="McDonald H."/>
            <person name="McWalters J."/>
            <person name="Meijer H.J."/>
            <person name="Morgan W."/>
            <person name="Morris P.F."/>
            <person name="Munro C.A."/>
            <person name="O'Neill K."/>
            <person name="Ospina-Giraldo M."/>
            <person name="Pinzon A."/>
            <person name="Pritchard L."/>
            <person name="Ramsahoye B."/>
            <person name="Ren Q."/>
            <person name="Restrepo S."/>
            <person name="Roy S."/>
            <person name="Sadanandom A."/>
            <person name="Savidor A."/>
            <person name="Schornack S."/>
            <person name="Schwartz D.C."/>
            <person name="Schumann U.D."/>
            <person name="Schwessinger B."/>
            <person name="Seyer L."/>
            <person name="Sharpe T."/>
            <person name="Silvar C."/>
            <person name="Song J."/>
            <person name="Studholme D.J."/>
            <person name="Sykes S."/>
            <person name="Thines M."/>
            <person name="van de Vondervoort P.J."/>
            <person name="Phuntumart V."/>
            <person name="Wawra S."/>
            <person name="Weide R."/>
            <person name="Win J."/>
            <person name="Young C."/>
            <person name="Zhou S."/>
            <person name="Fry W."/>
            <person name="Meyers B.C."/>
            <person name="van West P."/>
            <person name="Ristaino J."/>
            <person name="Govers F."/>
            <person name="Birch P.R."/>
            <person name="Whisson S.C."/>
            <person name="Judelson H.S."/>
            <person name="Nusbaum C."/>
        </authorList>
    </citation>
    <scope>NUCLEOTIDE SEQUENCE [LARGE SCALE GENOMIC DNA]</scope>
    <source>
        <strain evidence="9">T30-4</strain>
    </source>
</reference>
<protein>
    <recommendedName>
        <fullName evidence="7">MARVEL domain-containing protein</fullName>
    </recommendedName>
</protein>
<evidence type="ECO:0000256" key="2">
    <source>
        <dbReference type="ARBA" id="ARBA00022692"/>
    </source>
</evidence>
<keyword evidence="2 6" id="KW-0812">Transmembrane</keyword>
<dbReference type="PANTHER" id="PTHR28165">
    <property type="entry name" value="NON-CLASSICAL EXPORT PROTEIN 2-RELATED"/>
    <property type="match status" value="1"/>
</dbReference>
<dbReference type="OMA" id="FIAMAFF"/>
<dbReference type="eggNOG" id="ENOG502R9WC">
    <property type="taxonomic scope" value="Eukaryota"/>
</dbReference>
<dbReference type="GeneID" id="9478195"/>